<proteinExistence type="predicted"/>
<protein>
    <submittedName>
        <fullName evidence="2">Uncharacterized protein</fullName>
    </submittedName>
</protein>
<feature type="transmembrane region" description="Helical" evidence="1">
    <location>
        <begin position="55"/>
        <end position="80"/>
    </location>
</feature>
<keyword evidence="1" id="KW-1133">Transmembrane helix</keyword>
<dbReference type="Pfam" id="PF17091">
    <property type="entry name" value="Inovirus_G7P_1"/>
    <property type="match status" value="1"/>
</dbReference>
<keyword evidence="3" id="KW-1185">Reference proteome</keyword>
<dbReference type="EMBL" id="JAJQKU010000002">
    <property type="protein sequence ID" value="MCD9096529.1"/>
    <property type="molecule type" value="Genomic_DNA"/>
</dbReference>
<accession>A0ABS8UCT4</accession>
<comment type="caution">
    <text evidence="2">The sequence shown here is derived from an EMBL/GenBank/DDBJ whole genome shotgun (WGS) entry which is preliminary data.</text>
</comment>
<evidence type="ECO:0000313" key="3">
    <source>
        <dbReference type="Proteomes" id="UP001430360"/>
    </source>
</evidence>
<evidence type="ECO:0000256" key="1">
    <source>
        <dbReference type="SAM" id="Phobius"/>
    </source>
</evidence>
<organism evidence="2 3">
    <name type="scientific">Luteimonas fraxinea</name>
    <dbReference type="NCBI Taxonomy" id="2901869"/>
    <lineage>
        <taxon>Bacteria</taxon>
        <taxon>Pseudomonadati</taxon>
        <taxon>Pseudomonadota</taxon>
        <taxon>Gammaproteobacteria</taxon>
        <taxon>Lysobacterales</taxon>
        <taxon>Lysobacteraceae</taxon>
        <taxon>Luteimonas</taxon>
    </lineage>
</organism>
<evidence type="ECO:0000313" key="2">
    <source>
        <dbReference type="EMBL" id="MCD9096529.1"/>
    </source>
</evidence>
<dbReference type="RefSeq" id="WP_232135243.1">
    <property type="nucleotide sequence ID" value="NZ_JAJQKU010000002.1"/>
</dbReference>
<keyword evidence="1" id="KW-0472">Membrane</keyword>
<sequence length="84" mass="8621">MAVCVALASDGTLHPTGQSVEACTGFVLVSGSEHSFYALAYQAFATPTPEQAAGWFVGTFGAVVGMFVLARIVGTVAGMFNSSR</sequence>
<keyword evidence="1" id="KW-0812">Transmembrane</keyword>
<reference evidence="2" key="2">
    <citation type="journal article" date="2022" name="Syst. Appl. Microbiol.">
        <title>Physiological and genomic characterisation of Luteimonas fraxinea sp. nov., a bacterial species associated with trees tolerant to ash dieback.</title>
        <authorList>
            <person name="Ulrich K."/>
            <person name="Becker R."/>
            <person name="Behrendt U."/>
            <person name="Kube M."/>
            <person name="Schneck V."/>
            <person name="Ulrich A."/>
        </authorList>
    </citation>
    <scope>NUCLEOTIDE SEQUENCE</scope>
    <source>
        <strain evidence="2">A1P009</strain>
    </source>
</reference>
<dbReference type="Proteomes" id="UP001430360">
    <property type="component" value="Unassembled WGS sequence"/>
</dbReference>
<gene>
    <name evidence="2" type="ORF">LTT95_06195</name>
</gene>
<name>A0ABS8UCT4_9GAMM</name>
<reference evidence="2" key="1">
    <citation type="submission" date="2021-12" db="EMBL/GenBank/DDBJ databases">
        <authorList>
            <person name="Ulrich A."/>
        </authorList>
    </citation>
    <scope>NUCLEOTIDE SEQUENCE</scope>
    <source>
        <strain evidence="2">A1P009</strain>
    </source>
</reference>
<dbReference type="InterPro" id="IPR031377">
    <property type="entry name" value="Tail_VII"/>
</dbReference>